<gene>
    <name evidence="7" type="ORF">Cni_G13648</name>
</gene>
<keyword evidence="8" id="KW-1185">Reference proteome</keyword>
<keyword evidence="3" id="KW-0547">Nucleotide-binding</keyword>
<dbReference type="EMBL" id="CP136893">
    <property type="protein sequence ID" value="WOL04925.1"/>
    <property type="molecule type" value="Genomic_DNA"/>
</dbReference>
<evidence type="ECO:0000256" key="4">
    <source>
        <dbReference type="ARBA" id="ARBA00022777"/>
    </source>
</evidence>
<evidence type="ECO:0000259" key="6">
    <source>
        <dbReference type="PROSITE" id="PS50011"/>
    </source>
</evidence>
<evidence type="ECO:0000256" key="5">
    <source>
        <dbReference type="ARBA" id="ARBA00022840"/>
    </source>
</evidence>
<dbReference type="PANTHER" id="PTHR43895:SF91">
    <property type="entry name" value="CBL-INTERACTING SERINE_THREONINE-PROTEIN KINASE 6"/>
    <property type="match status" value="1"/>
</dbReference>
<dbReference type="AlphaFoldDB" id="A0AAQ3KCE9"/>
<reference evidence="7 8" key="1">
    <citation type="submission" date="2023-10" db="EMBL/GenBank/DDBJ databases">
        <title>Chromosome-scale genome assembly provides insights into flower coloration mechanisms of Canna indica.</title>
        <authorList>
            <person name="Li C."/>
        </authorList>
    </citation>
    <scope>NUCLEOTIDE SEQUENCE [LARGE SCALE GENOMIC DNA]</scope>
    <source>
        <tissue evidence="7">Flower</tissue>
    </source>
</reference>
<dbReference type="GO" id="GO:0004674">
    <property type="term" value="F:protein serine/threonine kinase activity"/>
    <property type="evidence" value="ECO:0007669"/>
    <property type="project" value="UniProtKB-KW"/>
</dbReference>
<dbReference type="InterPro" id="IPR000719">
    <property type="entry name" value="Prot_kinase_dom"/>
</dbReference>
<keyword evidence="4" id="KW-0418">Kinase</keyword>
<dbReference type="InterPro" id="IPR011009">
    <property type="entry name" value="Kinase-like_dom_sf"/>
</dbReference>
<evidence type="ECO:0000313" key="7">
    <source>
        <dbReference type="EMBL" id="WOL04925.1"/>
    </source>
</evidence>
<evidence type="ECO:0000256" key="2">
    <source>
        <dbReference type="ARBA" id="ARBA00022679"/>
    </source>
</evidence>
<dbReference type="Gene3D" id="1.10.510.10">
    <property type="entry name" value="Transferase(Phosphotransferase) domain 1"/>
    <property type="match status" value="1"/>
</dbReference>
<proteinExistence type="predicted"/>
<dbReference type="PANTHER" id="PTHR43895">
    <property type="entry name" value="CALCIUM/CALMODULIN-DEPENDENT PROTEIN KINASE KINASE-RELATED"/>
    <property type="match status" value="1"/>
</dbReference>
<protein>
    <recommendedName>
        <fullName evidence="6">Protein kinase domain-containing protein</fullName>
    </recommendedName>
</protein>
<dbReference type="Pfam" id="PF00069">
    <property type="entry name" value="Pkinase"/>
    <property type="match status" value="1"/>
</dbReference>
<keyword evidence="1" id="KW-0723">Serine/threonine-protein kinase</keyword>
<keyword evidence="2" id="KW-0808">Transferase</keyword>
<dbReference type="PROSITE" id="PS50011">
    <property type="entry name" value="PROTEIN_KINASE_DOM"/>
    <property type="match status" value="1"/>
</dbReference>
<accession>A0AAQ3KCE9</accession>
<dbReference type="GO" id="GO:0007165">
    <property type="term" value="P:signal transduction"/>
    <property type="evidence" value="ECO:0007669"/>
    <property type="project" value="TreeGrafter"/>
</dbReference>
<feature type="domain" description="Protein kinase" evidence="6">
    <location>
        <begin position="14"/>
        <end position="149"/>
    </location>
</feature>
<evidence type="ECO:0000256" key="1">
    <source>
        <dbReference type="ARBA" id="ARBA00022527"/>
    </source>
</evidence>
<evidence type="ECO:0000256" key="3">
    <source>
        <dbReference type="ARBA" id="ARBA00022741"/>
    </source>
</evidence>
<dbReference type="Gene3D" id="3.30.200.20">
    <property type="entry name" value="Phosphorylase Kinase, domain 1"/>
    <property type="match status" value="1"/>
</dbReference>
<sequence length="149" mass="17222">MEDCSRGGVLDGRYELGRVLGYVAFGKVHYACRLRFERSDAIKVVDKGAIIRYGMKDHVKSKISTIRMVLHPNVVELYENKISAIGMILHPNVVELYEVMDTRSKIYLAMELILDGELFARISRVGRLSEFTFCRYFRQLIFAVDFCCR</sequence>
<dbReference type="SUPFAM" id="SSF56112">
    <property type="entry name" value="Protein kinase-like (PK-like)"/>
    <property type="match status" value="1"/>
</dbReference>
<organism evidence="7 8">
    <name type="scientific">Canna indica</name>
    <name type="common">Indian-shot</name>
    <dbReference type="NCBI Taxonomy" id="4628"/>
    <lineage>
        <taxon>Eukaryota</taxon>
        <taxon>Viridiplantae</taxon>
        <taxon>Streptophyta</taxon>
        <taxon>Embryophyta</taxon>
        <taxon>Tracheophyta</taxon>
        <taxon>Spermatophyta</taxon>
        <taxon>Magnoliopsida</taxon>
        <taxon>Liliopsida</taxon>
        <taxon>Zingiberales</taxon>
        <taxon>Cannaceae</taxon>
        <taxon>Canna</taxon>
    </lineage>
</organism>
<evidence type="ECO:0000313" key="8">
    <source>
        <dbReference type="Proteomes" id="UP001327560"/>
    </source>
</evidence>
<dbReference type="Proteomes" id="UP001327560">
    <property type="component" value="Chromosome 4"/>
</dbReference>
<dbReference type="GO" id="GO:0005524">
    <property type="term" value="F:ATP binding"/>
    <property type="evidence" value="ECO:0007669"/>
    <property type="project" value="UniProtKB-KW"/>
</dbReference>
<name>A0AAQ3KCE9_9LILI</name>
<keyword evidence="5" id="KW-0067">ATP-binding</keyword>